<organism evidence="1 2">
    <name type="scientific">Micromonospora peucetia</name>
    <dbReference type="NCBI Taxonomy" id="47871"/>
    <lineage>
        <taxon>Bacteria</taxon>
        <taxon>Bacillati</taxon>
        <taxon>Actinomycetota</taxon>
        <taxon>Actinomycetes</taxon>
        <taxon>Micromonosporales</taxon>
        <taxon>Micromonosporaceae</taxon>
        <taxon>Micromonospora</taxon>
    </lineage>
</organism>
<evidence type="ECO:0000313" key="2">
    <source>
        <dbReference type="Proteomes" id="UP001334804"/>
    </source>
</evidence>
<protein>
    <recommendedName>
        <fullName evidence="3">Tetratricopeptide repeat-containing protein</fullName>
    </recommendedName>
</protein>
<proteinExistence type="predicted"/>
<dbReference type="RefSeq" id="WP_326564753.1">
    <property type="nucleotide sequence ID" value="NZ_CP109071.1"/>
</dbReference>
<name>A0ABZ1ENP0_9ACTN</name>
<reference evidence="1 2" key="1">
    <citation type="submission" date="2022-10" db="EMBL/GenBank/DDBJ databases">
        <title>The complete genomes of actinobacterial strains from the NBC collection.</title>
        <authorList>
            <person name="Joergensen T.S."/>
            <person name="Alvarez Arevalo M."/>
            <person name="Sterndorff E.B."/>
            <person name="Faurdal D."/>
            <person name="Vuksanovic O."/>
            <person name="Mourched A.-S."/>
            <person name="Charusanti P."/>
            <person name="Shaw S."/>
            <person name="Blin K."/>
            <person name="Weber T."/>
        </authorList>
    </citation>
    <scope>NUCLEOTIDE SEQUENCE [LARGE SCALE GENOMIC DNA]</scope>
    <source>
        <strain evidence="1 2">NBC 01809</strain>
    </source>
</reference>
<dbReference type="Proteomes" id="UP001334804">
    <property type="component" value="Chromosome"/>
</dbReference>
<evidence type="ECO:0000313" key="1">
    <source>
        <dbReference type="EMBL" id="WSA35829.1"/>
    </source>
</evidence>
<accession>A0ABZ1ENP0</accession>
<evidence type="ECO:0008006" key="3">
    <source>
        <dbReference type="Google" id="ProtNLM"/>
    </source>
</evidence>
<sequence length="153" mass="16661">MANIGRALELGQAGDRANARDALTELWGRIGYAGDALHRCTVAHHLADLQESVADELMWDRRALAAVADLDDQRVQRHDVSLRVRAFLPSLHLNLADGYRRAGDVERARHHVTVAAPLVAELPDDGYGAMIRDAISRVTGLLDTGSREPLAAP</sequence>
<gene>
    <name evidence="1" type="ORF">OIE14_26065</name>
</gene>
<dbReference type="EMBL" id="CP109071">
    <property type="protein sequence ID" value="WSA35829.1"/>
    <property type="molecule type" value="Genomic_DNA"/>
</dbReference>
<keyword evidence="2" id="KW-1185">Reference proteome</keyword>